<dbReference type="PANTHER" id="PTHR43252:SF6">
    <property type="entry name" value="NEGATIVE TRANSCRIPTION REGULATOR PADR"/>
    <property type="match status" value="1"/>
</dbReference>
<dbReference type="Proteomes" id="UP000469125">
    <property type="component" value="Unassembled WGS sequence"/>
</dbReference>
<comment type="caution">
    <text evidence="3">The sequence shown here is derived from an EMBL/GenBank/DDBJ whole genome shotgun (WGS) entry which is preliminary data.</text>
</comment>
<name>A0A6N8FIE1_9BACI</name>
<gene>
    <name evidence="3" type="ORF">GMD78_12665</name>
</gene>
<accession>A0A6N8FIE1</accession>
<reference evidence="3 4" key="1">
    <citation type="submission" date="2019-11" db="EMBL/GenBank/DDBJ databases">
        <authorList>
            <person name="Li X."/>
        </authorList>
    </citation>
    <scope>NUCLEOTIDE SEQUENCE [LARGE SCALE GENOMIC DNA]</scope>
    <source>
        <strain evidence="3 4">L9</strain>
    </source>
</reference>
<dbReference type="Gene3D" id="1.10.10.10">
    <property type="entry name" value="Winged helix-like DNA-binding domain superfamily/Winged helix DNA-binding domain"/>
    <property type="match status" value="1"/>
</dbReference>
<keyword evidence="4" id="KW-1185">Reference proteome</keyword>
<dbReference type="SUPFAM" id="SSF46785">
    <property type="entry name" value="Winged helix' DNA-binding domain"/>
    <property type="match status" value="1"/>
</dbReference>
<evidence type="ECO:0000259" key="1">
    <source>
        <dbReference type="Pfam" id="PF03551"/>
    </source>
</evidence>
<dbReference type="Pfam" id="PF10400">
    <property type="entry name" value="Vir_act_alpha_C"/>
    <property type="match status" value="1"/>
</dbReference>
<dbReference type="Pfam" id="PF03551">
    <property type="entry name" value="PadR"/>
    <property type="match status" value="1"/>
</dbReference>
<feature type="domain" description="Transcription regulator PadR N-terminal" evidence="1">
    <location>
        <begin position="11"/>
        <end position="83"/>
    </location>
</feature>
<dbReference type="InterPro" id="IPR018309">
    <property type="entry name" value="Tscrpt_reg_PadR_C"/>
</dbReference>
<dbReference type="PANTHER" id="PTHR43252">
    <property type="entry name" value="TRANSCRIPTIONAL REGULATOR YQJI"/>
    <property type="match status" value="1"/>
</dbReference>
<dbReference type="InterPro" id="IPR036390">
    <property type="entry name" value="WH_DNA-bd_sf"/>
</dbReference>
<protein>
    <submittedName>
        <fullName evidence="3">PadR family transcriptional regulator</fullName>
    </submittedName>
</protein>
<evidence type="ECO:0000313" key="3">
    <source>
        <dbReference type="EMBL" id="MUK89225.1"/>
    </source>
</evidence>
<dbReference type="InterPro" id="IPR036388">
    <property type="entry name" value="WH-like_DNA-bd_sf"/>
</dbReference>
<dbReference type="InterPro" id="IPR005149">
    <property type="entry name" value="Tscrpt_reg_PadR_N"/>
</dbReference>
<dbReference type="Gene3D" id="6.10.140.190">
    <property type="match status" value="1"/>
</dbReference>
<feature type="domain" description="Transcription regulator PadR C-terminal" evidence="2">
    <location>
        <begin position="98"/>
        <end position="179"/>
    </location>
</feature>
<evidence type="ECO:0000313" key="4">
    <source>
        <dbReference type="Proteomes" id="UP000469125"/>
    </source>
</evidence>
<sequence>MKRENDTKYAILGLITTGCNTGYAIKQKIDNSLNHFWKISYGQVYPMLNQLVKEGLANVTETPQTGKPNKKEYSLTQDGNYALVNWLQKPIKEIPTEKNELLLKVFFSRHQSNAVTVKHIDHYFIQLQKRLETYESIEKIILEHSLDHADSQFWLFTLDYGKKTTRAAMDWCQDTKKKLL</sequence>
<evidence type="ECO:0000259" key="2">
    <source>
        <dbReference type="Pfam" id="PF10400"/>
    </source>
</evidence>
<proteinExistence type="predicted"/>
<dbReference type="AlphaFoldDB" id="A0A6N8FIE1"/>
<dbReference type="RefSeq" id="WP_155669198.1">
    <property type="nucleotide sequence ID" value="NZ_WOCA01000009.1"/>
</dbReference>
<organism evidence="3 4">
    <name type="scientific">Ornithinibacillus caprae</name>
    <dbReference type="NCBI Taxonomy" id="2678566"/>
    <lineage>
        <taxon>Bacteria</taxon>
        <taxon>Bacillati</taxon>
        <taxon>Bacillota</taxon>
        <taxon>Bacilli</taxon>
        <taxon>Bacillales</taxon>
        <taxon>Bacillaceae</taxon>
        <taxon>Ornithinibacillus</taxon>
    </lineage>
</organism>
<dbReference type="PROSITE" id="PS51257">
    <property type="entry name" value="PROKAR_LIPOPROTEIN"/>
    <property type="match status" value="1"/>
</dbReference>
<dbReference type="EMBL" id="WOCA01000009">
    <property type="protein sequence ID" value="MUK89225.1"/>
    <property type="molecule type" value="Genomic_DNA"/>
</dbReference>